<dbReference type="Proteomes" id="UP000236895">
    <property type="component" value="Unassembled WGS sequence"/>
</dbReference>
<evidence type="ECO:0000259" key="3">
    <source>
        <dbReference type="Pfam" id="PF04355"/>
    </source>
</evidence>
<dbReference type="AlphaFoldDB" id="A0A424FMH4"/>
<keyword evidence="2" id="KW-0472">Membrane</keyword>
<comment type="caution">
    <text evidence="4">The sequence shown here is derived from an EMBL/GenBank/DDBJ whole genome shotgun (WGS) entry which is preliminary data.</text>
</comment>
<reference evidence="4 5" key="1">
    <citation type="submission" date="2018-11" db="EMBL/GenBank/DDBJ databases">
        <title>Genome Analysis of Haplotype D of Candidatus Liberibacter Solanacearum.</title>
        <authorList>
            <person name="Katsir L."/>
            <person name="Ruan Z."/>
            <person name="Santos Garcia D."/>
            <person name="Piasezky A."/>
            <person name="Jiang J."/>
            <person name="Sela N."/>
            <person name="Freilich S."/>
            <person name="Bahar O."/>
        </authorList>
    </citation>
    <scope>NUCLEOTIDE SEQUENCE [LARGE SCALE GENOMIC DNA]</scope>
    <source>
        <strain evidence="5">haplotype D1</strain>
    </source>
</reference>
<dbReference type="InterPro" id="IPR037873">
    <property type="entry name" value="BamE-like"/>
</dbReference>
<gene>
    <name evidence="4" type="primary">bamE</name>
    <name evidence="4" type="ORF">C0030_002780</name>
</gene>
<proteinExistence type="predicted"/>
<evidence type="ECO:0000256" key="1">
    <source>
        <dbReference type="ARBA" id="ARBA00022729"/>
    </source>
</evidence>
<accession>A0A424FMH4</accession>
<evidence type="ECO:0000256" key="2">
    <source>
        <dbReference type="ARBA" id="ARBA00023136"/>
    </source>
</evidence>
<dbReference type="Gene3D" id="3.30.1450.10">
    <property type="match status" value="1"/>
</dbReference>
<dbReference type="EMBL" id="PKRU02000012">
    <property type="protein sequence ID" value="RPD37360.1"/>
    <property type="molecule type" value="Genomic_DNA"/>
</dbReference>
<organism evidence="4 5">
    <name type="scientific">Candidatus Liberibacter solanacearum</name>
    <dbReference type="NCBI Taxonomy" id="556287"/>
    <lineage>
        <taxon>Bacteria</taxon>
        <taxon>Pseudomonadati</taxon>
        <taxon>Pseudomonadota</taxon>
        <taxon>Alphaproteobacteria</taxon>
        <taxon>Hyphomicrobiales</taxon>
        <taxon>Rhizobiaceae</taxon>
        <taxon>Liberibacter</taxon>
    </lineage>
</organism>
<evidence type="ECO:0000313" key="4">
    <source>
        <dbReference type="EMBL" id="RPD37360.1"/>
    </source>
</evidence>
<dbReference type="InterPro" id="IPR007450">
    <property type="entry name" value="BamE_dom"/>
</dbReference>
<evidence type="ECO:0000313" key="5">
    <source>
        <dbReference type="Proteomes" id="UP000236895"/>
    </source>
</evidence>
<protein>
    <submittedName>
        <fullName evidence="4">Outer membrane protein assembly factor BamE</fullName>
    </submittedName>
</protein>
<dbReference type="Pfam" id="PF04355">
    <property type="entry name" value="BamE"/>
    <property type="match status" value="1"/>
</dbReference>
<feature type="domain" description="Outer membrane protein assembly factor BamE" evidence="3">
    <location>
        <begin position="60"/>
        <end position="140"/>
    </location>
</feature>
<dbReference type="GO" id="GO:0019867">
    <property type="term" value="C:outer membrane"/>
    <property type="evidence" value="ECO:0007669"/>
    <property type="project" value="InterPro"/>
</dbReference>
<keyword evidence="1" id="KW-0732">Signal</keyword>
<name>A0A424FMH4_9HYPH</name>
<sequence length="183" mass="20687">MYSILPHDSIQQGGMRRVLLLNNFLFKYRFLNKAILIALLLTISMGNLHVSHGEDNSVGGVVLDQAFLSLIHRKSSREHVIQTLGSPSFTIFNPHNYGMQSFYYVSQKKKIFPFHFLRPTITNRTVLKIVFGEEGLVSKIAIQSLKDSGFNPNKHVTSVPITKESGFFDRLLNPDKKPVKLGS</sequence>